<keyword evidence="5 10" id="KW-0552">Olfaction</keyword>
<dbReference type="PANTHER" id="PTHR21137">
    <property type="entry name" value="ODORANT RECEPTOR"/>
    <property type="match status" value="1"/>
</dbReference>
<reference evidence="11" key="1">
    <citation type="submission" date="2024-04" db="EMBL/GenBank/DDBJ databases">
        <authorList>
            <consortium name="Molecular Ecology Group"/>
        </authorList>
    </citation>
    <scope>NUCLEOTIDE SEQUENCE</scope>
</reference>
<evidence type="ECO:0000256" key="7">
    <source>
        <dbReference type="ARBA" id="ARBA00023136"/>
    </source>
</evidence>
<evidence type="ECO:0000256" key="1">
    <source>
        <dbReference type="ARBA" id="ARBA00004651"/>
    </source>
</evidence>
<protein>
    <recommendedName>
        <fullName evidence="10">Odorant receptor</fullName>
    </recommendedName>
</protein>
<feature type="transmembrane region" description="Helical" evidence="10">
    <location>
        <begin position="44"/>
        <end position="66"/>
    </location>
</feature>
<evidence type="ECO:0000256" key="2">
    <source>
        <dbReference type="ARBA" id="ARBA00022475"/>
    </source>
</evidence>
<keyword evidence="12" id="KW-1185">Reference proteome</keyword>
<dbReference type="GO" id="GO:0004984">
    <property type="term" value="F:olfactory receptor activity"/>
    <property type="evidence" value="ECO:0007669"/>
    <property type="project" value="InterPro"/>
</dbReference>
<evidence type="ECO:0000256" key="9">
    <source>
        <dbReference type="ARBA" id="ARBA00023224"/>
    </source>
</evidence>
<keyword evidence="8 10" id="KW-0675">Receptor</keyword>
<accession>A0AAV2P8C4</accession>
<evidence type="ECO:0000256" key="10">
    <source>
        <dbReference type="RuleBase" id="RU351113"/>
    </source>
</evidence>
<name>A0AAV2P8C4_9HYME</name>
<dbReference type="GO" id="GO:0005886">
    <property type="term" value="C:plasma membrane"/>
    <property type="evidence" value="ECO:0007669"/>
    <property type="project" value="UniProtKB-SubCell"/>
</dbReference>
<evidence type="ECO:0000313" key="12">
    <source>
        <dbReference type="Proteomes" id="UP001497644"/>
    </source>
</evidence>
<evidence type="ECO:0000256" key="3">
    <source>
        <dbReference type="ARBA" id="ARBA00022606"/>
    </source>
</evidence>
<keyword evidence="2" id="KW-1003">Cell membrane</keyword>
<organism evidence="11 12">
    <name type="scientific">Lasius platythorax</name>
    <dbReference type="NCBI Taxonomy" id="488582"/>
    <lineage>
        <taxon>Eukaryota</taxon>
        <taxon>Metazoa</taxon>
        <taxon>Ecdysozoa</taxon>
        <taxon>Arthropoda</taxon>
        <taxon>Hexapoda</taxon>
        <taxon>Insecta</taxon>
        <taxon>Pterygota</taxon>
        <taxon>Neoptera</taxon>
        <taxon>Endopterygota</taxon>
        <taxon>Hymenoptera</taxon>
        <taxon>Apocrita</taxon>
        <taxon>Aculeata</taxon>
        <taxon>Formicoidea</taxon>
        <taxon>Formicidae</taxon>
        <taxon>Formicinae</taxon>
        <taxon>Lasius</taxon>
        <taxon>Lasius</taxon>
    </lineage>
</organism>
<evidence type="ECO:0000256" key="5">
    <source>
        <dbReference type="ARBA" id="ARBA00022725"/>
    </source>
</evidence>
<dbReference type="InterPro" id="IPR004117">
    <property type="entry name" value="7tm6_olfct_rcpt"/>
</dbReference>
<proteinExistence type="inferred from homology"/>
<dbReference type="GO" id="GO:0005549">
    <property type="term" value="F:odorant binding"/>
    <property type="evidence" value="ECO:0007669"/>
    <property type="project" value="InterPro"/>
</dbReference>
<comment type="similarity">
    <text evidence="10">Belongs to the insect chemoreceptor superfamily. Heteromeric odorant receptor channel (TC 1.A.69) family.</text>
</comment>
<keyword evidence="6 10" id="KW-1133">Transmembrane helix</keyword>
<evidence type="ECO:0000256" key="6">
    <source>
        <dbReference type="ARBA" id="ARBA00022989"/>
    </source>
</evidence>
<feature type="transmembrane region" description="Helical" evidence="10">
    <location>
        <begin position="135"/>
        <end position="154"/>
    </location>
</feature>
<keyword evidence="9 10" id="KW-0807">Transducer</keyword>
<evidence type="ECO:0000256" key="4">
    <source>
        <dbReference type="ARBA" id="ARBA00022692"/>
    </source>
</evidence>
<comment type="caution">
    <text evidence="10">Lacks conserved residue(s) required for the propagation of feature annotation.</text>
</comment>
<dbReference type="Pfam" id="PF02949">
    <property type="entry name" value="7tm_6"/>
    <property type="match status" value="1"/>
</dbReference>
<dbReference type="AlphaFoldDB" id="A0AAV2P8C4"/>
<keyword evidence="3 10" id="KW-0716">Sensory transduction</keyword>
<dbReference type="EMBL" id="OZ034832">
    <property type="protein sequence ID" value="CAL1689180.1"/>
    <property type="molecule type" value="Genomic_DNA"/>
</dbReference>
<feature type="transmembrane region" description="Helical" evidence="10">
    <location>
        <begin position="305"/>
        <end position="323"/>
    </location>
</feature>
<feature type="transmembrane region" description="Helical" evidence="10">
    <location>
        <begin position="201"/>
        <end position="223"/>
    </location>
</feature>
<keyword evidence="7 10" id="KW-0472">Membrane</keyword>
<dbReference type="GO" id="GO:0007165">
    <property type="term" value="P:signal transduction"/>
    <property type="evidence" value="ECO:0007669"/>
    <property type="project" value="UniProtKB-KW"/>
</dbReference>
<feature type="transmembrane region" description="Helical" evidence="10">
    <location>
        <begin position="273"/>
        <end position="293"/>
    </location>
</feature>
<keyword evidence="4 10" id="KW-0812">Transmembrane</keyword>
<gene>
    <name evidence="11" type="ORF">LPLAT_LOCUS14160</name>
</gene>
<evidence type="ECO:0000256" key="8">
    <source>
        <dbReference type="ARBA" id="ARBA00023170"/>
    </source>
</evidence>
<sequence>MFANKYYESDIKYTFEINRFFFRLIGIWPFAHTNSFLPDIVETVPLIIVCFTLLLCELVPTMVYVFVVLKDIRLRLKVLGSVLFTIVTTIKYGYMLLYKNQVRNCLKLVDEDWRNVVDSSARISMIDRVRIGRRLVIMCAVFVYLNGVAIRIIMPLSSGKIVTPQNITIRPLPSVAHFVIFDVQRSPAYEIVFFLQSFSGVIRYTVTVATFGFITLCVMHFCAQLDILVTLINNFVNERQEEHLNKKLAIVVEHQIKTRNFLRLVQNATQYPSLIEILGSSILICFAGYYIIMEWENHNAVRLCSYIIGLTMLLFNVVIYCYMGEQVIEQEKKIGLTLCTLEWYRLPNEKAKALILIMAISHTSLTLKAGKFINLSLKTFGNVVKMAVTYLNLLRSFE</sequence>
<dbReference type="Proteomes" id="UP001497644">
    <property type="component" value="Chromosome 9"/>
</dbReference>
<comment type="subcellular location">
    <subcellularLocation>
        <location evidence="1 10">Cell membrane</location>
        <topology evidence="1 10">Multi-pass membrane protein</topology>
    </subcellularLocation>
</comment>
<feature type="transmembrane region" description="Helical" evidence="10">
    <location>
        <begin position="20"/>
        <end position="37"/>
    </location>
</feature>
<dbReference type="PANTHER" id="PTHR21137:SF35">
    <property type="entry name" value="ODORANT RECEPTOR 19A-RELATED"/>
    <property type="match status" value="1"/>
</dbReference>
<evidence type="ECO:0000313" key="11">
    <source>
        <dbReference type="EMBL" id="CAL1689180.1"/>
    </source>
</evidence>